<evidence type="ECO:0000313" key="3">
    <source>
        <dbReference type="Proteomes" id="UP000485058"/>
    </source>
</evidence>
<dbReference type="SMART" id="SM00463">
    <property type="entry name" value="SMR"/>
    <property type="match status" value="1"/>
</dbReference>
<dbReference type="Gene3D" id="3.30.1370.110">
    <property type="match status" value="1"/>
</dbReference>
<dbReference type="SUPFAM" id="SSF160443">
    <property type="entry name" value="SMR domain-like"/>
    <property type="match status" value="1"/>
</dbReference>
<feature type="domain" description="Smr" evidence="1">
    <location>
        <begin position="69"/>
        <end position="150"/>
    </location>
</feature>
<accession>A0A699ZAW6</accession>
<proteinExistence type="predicted"/>
<dbReference type="Proteomes" id="UP000485058">
    <property type="component" value="Unassembled WGS sequence"/>
</dbReference>
<dbReference type="EMBL" id="BLLF01000932">
    <property type="protein sequence ID" value="GFH16004.1"/>
    <property type="molecule type" value="Genomic_DNA"/>
</dbReference>
<dbReference type="AlphaFoldDB" id="A0A699ZAW6"/>
<protein>
    <submittedName>
        <fullName evidence="2">Smr domain-containing protein</fullName>
    </submittedName>
</protein>
<dbReference type="InterPro" id="IPR036063">
    <property type="entry name" value="Smr_dom_sf"/>
</dbReference>
<evidence type="ECO:0000259" key="1">
    <source>
        <dbReference type="PROSITE" id="PS50828"/>
    </source>
</evidence>
<organism evidence="2 3">
    <name type="scientific">Haematococcus lacustris</name>
    <name type="common">Green alga</name>
    <name type="synonym">Haematococcus pluvialis</name>
    <dbReference type="NCBI Taxonomy" id="44745"/>
    <lineage>
        <taxon>Eukaryota</taxon>
        <taxon>Viridiplantae</taxon>
        <taxon>Chlorophyta</taxon>
        <taxon>core chlorophytes</taxon>
        <taxon>Chlorophyceae</taxon>
        <taxon>CS clade</taxon>
        <taxon>Chlamydomonadales</taxon>
        <taxon>Haematococcaceae</taxon>
        <taxon>Haematococcus</taxon>
    </lineage>
</organism>
<dbReference type="PANTHER" id="PTHR47417">
    <property type="entry name" value="SMR DOMAIN-CONTAINING PROTEIN YPL199C"/>
    <property type="match status" value="1"/>
</dbReference>
<sequence>MTSNPTTVFIGVDHYKSVLSVCPTTYTIATQGYNLEFACTKTMCHQAYVVYQAACTFASNNAGRSDTEVDLHGLSVAEAQAKVEQVISSARRQAQGRGQPEPITFIVGQGRHSQGGEAKLKPAIASLITRHNLRCTVGHPNSGCLYVEFVTAEERGWFHRLMDKCVIS</sequence>
<dbReference type="PANTHER" id="PTHR47417:SF1">
    <property type="entry name" value="SMR DOMAIN-CONTAINING PROTEIN YPL199C"/>
    <property type="match status" value="1"/>
</dbReference>
<evidence type="ECO:0000313" key="2">
    <source>
        <dbReference type="EMBL" id="GFH16004.1"/>
    </source>
</evidence>
<gene>
    <name evidence="2" type="ORF">HaLaN_12347</name>
</gene>
<name>A0A699ZAW6_HAELA</name>
<dbReference type="PROSITE" id="PS50828">
    <property type="entry name" value="SMR"/>
    <property type="match status" value="1"/>
</dbReference>
<keyword evidence="3" id="KW-1185">Reference proteome</keyword>
<dbReference type="InterPro" id="IPR053020">
    <property type="entry name" value="Smr_domain_protein"/>
</dbReference>
<dbReference type="Pfam" id="PF01713">
    <property type="entry name" value="Smr"/>
    <property type="match status" value="1"/>
</dbReference>
<comment type="caution">
    <text evidence="2">The sequence shown here is derived from an EMBL/GenBank/DDBJ whole genome shotgun (WGS) entry which is preliminary data.</text>
</comment>
<reference evidence="2 3" key="1">
    <citation type="submission" date="2020-02" db="EMBL/GenBank/DDBJ databases">
        <title>Draft genome sequence of Haematococcus lacustris strain NIES-144.</title>
        <authorList>
            <person name="Morimoto D."/>
            <person name="Nakagawa S."/>
            <person name="Yoshida T."/>
            <person name="Sawayama S."/>
        </authorList>
    </citation>
    <scope>NUCLEOTIDE SEQUENCE [LARGE SCALE GENOMIC DNA]</scope>
    <source>
        <strain evidence="2 3">NIES-144</strain>
    </source>
</reference>
<dbReference type="InterPro" id="IPR002625">
    <property type="entry name" value="Smr_dom"/>
</dbReference>